<comment type="caution">
    <text evidence="1">The sequence shown here is derived from an EMBL/GenBank/DDBJ whole genome shotgun (WGS) entry which is preliminary data.</text>
</comment>
<sequence>MCPECGRKVGCQTYIGIVQVQGQPPVKDDVNTAFCGCGWKGKVSELLETQEVHSGNKS</sequence>
<evidence type="ECO:0000313" key="1">
    <source>
        <dbReference type="EMBL" id="KKM62935.1"/>
    </source>
</evidence>
<proteinExistence type="predicted"/>
<protein>
    <submittedName>
        <fullName evidence="1">Uncharacterized protein</fullName>
    </submittedName>
</protein>
<gene>
    <name evidence="1" type="ORF">LCGC14_1516610</name>
</gene>
<organism evidence="1">
    <name type="scientific">marine sediment metagenome</name>
    <dbReference type="NCBI Taxonomy" id="412755"/>
    <lineage>
        <taxon>unclassified sequences</taxon>
        <taxon>metagenomes</taxon>
        <taxon>ecological metagenomes</taxon>
    </lineage>
</organism>
<dbReference type="AlphaFoldDB" id="A0A0F9LFH7"/>
<reference evidence="1" key="1">
    <citation type="journal article" date="2015" name="Nature">
        <title>Complex archaea that bridge the gap between prokaryotes and eukaryotes.</title>
        <authorList>
            <person name="Spang A."/>
            <person name="Saw J.H."/>
            <person name="Jorgensen S.L."/>
            <person name="Zaremba-Niedzwiedzka K."/>
            <person name="Martijn J."/>
            <person name="Lind A.E."/>
            <person name="van Eijk R."/>
            <person name="Schleper C."/>
            <person name="Guy L."/>
            <person name="Ettema T.J."/>
        </authorList>
    </citation>
    <scope>NUCLEOTIDE SEQUENCE</scope>
</reference>
<accession>A0A0F9LFH7</accession>
<name>A0A0F9LFH7_9ZZZZ</name>
<dbReference type="EMBL" id="LAZR01011197">
    <property type="protein sequence ID" value="KKM62935.1"/>
    <property type="molecule type" value="Genomic_DNA"/>
</dbReference>